<name>A0A8J6KZB2_MICOH</name>
<evidence type="ECO:0000256" key="5">
    <source>
        <dbReference type="ARBA" id="ARBA00022507"/>
    </source>
</evidence>
<keyword evidence="10 13" id="KW-0675">Receptor</keyword>
<proteinExistence type="inferred from homology"/>
<feature type="transmembrane region" description="Helical" evidence="13">
    <location>
        <begin position="6"/>
        <end position="33"/>
    </location>
</feature>
<keyword evidence="7 13" id="KW-1133">Transmembrane helix</keyword>
<feature type="transmembrane region" description="Helical" evidence="13">
    <location>
        <begin position="127"/>
        <end position="146"/>
    </location>
</feature>
<feature type="transmembrane region" description="Helical" evidence="13">
    <location>
        <begin position="269"/>
        <end position="286"/>
    </location>
</feature>
<gene>
    <name evidence="15" type="ORF">LTLLF_161335</name>
</gene>
<reference evidence="15" key="1">
    <citation type="submission" date="2020-03" db="EMBL/GenBank/DDBJ databases">
        <title>Studies in the Genomics of Life Span.</title>
        <authorList>
            <person name="Glass D."/>
        </authorList>
    </citation>
    <scope>NUCLEOTIDE SEQUENCE</scope>
    <source>
        <strain evidence="15">LTLLF</strain>
        <tissue evidence="15">Muscle</tissue>
    </source>
</reference>
<evidence type="ECO:0000256" key="10">
    <source>
        <dbReference type="ARBA" id="ARBA00023170"/>
    </source>
</evidence>
<feature type="transmembrane region" description="Helical" evidence="13">
    <location>
        <begin position="235"/>
        <end position="257"/>
    </location>
</feature>
<evidence type="ECO:0000256" key="6">
    <source>
        <dbReference type="ARBA" id="ARBA00022692"/>
    </source>
</evidence>
<dbReference type="Proteomes" id="UP000710432">
    <property type="component" value="Unassembled WGS sequence"/>
</dbReference>
<dbReference type="FunFam" id="1.20.1070.10:FF:000033">
    <property type="entry name" value="Vomeronasal type-1 receptor"/>
    <property type="match status" value="1"/>
</dbReference>
<dbReference type="Pfam" id="PF03402">
    <property type="entry name" value="V1R"/>
    <property type="match status" value="1"/>
</dbReference>
<evidence type="ECO:0000259" key="14">
    <source>
        <dbReference type="PROSITE" id="PS50262"/>
    </source>
</evidence>
<dbReference type="SUPFAM" id="SSF81321">
    <property type="entry name" value="Family A G protein-coupled receptor-like"/>
    <property type="match status" value="1"/>
</dbReference>
<evidence type="ECO:0000256" key="4">
    <source>
        <dbReference type="ARBA" id="ARBA00022475"/>
    </source>
</evidence>
<dbReference type="InterPro" id="IPR004072">
    <property type="entry name" value="Vmron_rcpt_1"/>
</dbReference>
<dbReference type="GO" id="GO:0019236">
    <property type="term" value="P:response to pheromone"/>
    <property type="evidence" value="ECO:0007669"/>
    <property type="project" value="UniProtKB-KW"/>
</dbReference>
<feature type="transmembrane region" description="Helical" evidence="13">
    <location>
        <begin position="182"/>
        <end position="208"/>
    </location>
</feature>
<evidence type="ECO:0000313" key="15">
    <source>
        <dbReference type="EMBL" id="KAH0508972.1"/>
    </source>
</evidence>
<keyword evidence="12 13" id="KW-0807">Transducer</keyword>
<evidence type="ECO:0000256" key="1">
    <source>
        <dbReference type="ARBA" id="ARBA00003878"/>
    </source>
</evidence>
<keyword evidence="4 13" id="KW-1003">Cell membrane</keyword>
<dbReference type="Gene3D" id="1.20.1070.10">
    <property type="entry name" value="Rhodopsin 7-helix transmembrane proteins"/>
    <property type="match status" value="1"/>
</dbReference>
<dbReference type="InterPro" id="IPR017452">
    <property type="entry name" value="GPCR_Rhodpsn_7TM"/>
</dbReference>
<keyword evidence="8 13" id="KW-0297">G-protein coupled receptor</keyword>
<organism evidence="15 16">
    <name type="scientific">Microtus ochrogaster</name>
    <name type="common">Prairie vole</name>
    <dbReference type="NCBI Taxonomy" id="79684"/>
    <lineage>
        <taxon>Eukaryota</taxon>
        <taxon>Metazoa</taxon>
        <taxon>Chordata</taxon>
        <taxon>Craniata</taxon>
        <taxon>Vertebrata</taxon>
        <taxon>Euteleostomi</taxon>
        <taxon>Mammalia</taxon>
        <taxon>Eutheria</taxon>
        <taxon>Euarchontoglires</taxon>
        <taxon>Glires</taxon>
        <taxon>Rodentia</taxon>
        <taxon>Myomorpha</taxon>
        <taxon>Muroidea</taxon>
        <taxon>Cricetidae</taxon>
        <taxon>Arvicolinae</taxon>
        <taxon>Microtus</taxon>
    </lineage>
</organism>
<evidence type="ECO:0000256" key="13">
    <source>
        <dbReference type="RuleBase" id="RU364061"/>
    </source>
</evidence>
<dbReference type="AlphaFoldDB" id="A0A8J6KZB2"/>
<keyword evidence="5 13" id="KW-0589">Pheromone response</keyword>
<evidence type="ECO:0000256" key="3">
    <source>
        <dbReference type="ARBA" id="ARBA00010663"/>
    </source>
</evidence>
<feature type="domain" description="G-protein coupled receptors family 1 profile" evidence="14">
    <location>
        <begin position="22"/>
        <end position="285"/>
    </location>
</feature>
<evidence type="ECO:0000256" key="8">
    <source>
        <dbReference type="ARBA" id="ARBA00023040"/>
    </source>
</evidence>
<dbReference type="GO" id="GO:0016503">
    <property type="term" value="F:pheromone receptor activity"/>
    <property type="evidence" value="ECO:0007669"/>
    <property type="project" value="InterPro"/>
</dbReference>
<evidence type="ECO:0000256" key="11">
    <source>
        <dbReference type="ARBA" id="ARBA00023180"/>
    </source>
</evidence>
<evidence type="ECO:0000256" key="9">
    <source>
        <dbReference type="ARBA" id="ARBA00023136"/>
    </source>
</evidence>
<dbReference type="PANTHER" id="PTHR24062">
    <property type="entry name" value="VOMERONASAL TYPE-1 RECEPTOR"/>
    <property type="match status" value="1"/>
</dbReference>
<dbReference type="GO" id="GO:0005886">
    <property type="term" value="C:plasma membrane"/>
    <property type="evidence" value="ECO:0007669"/>
    <property type="project" value="UniProtKB-SubCell"/>
</dbReference>
<evidence type="ECO:0000313" key="16">
    <source>
        <dbReference type="Proteomes" id="UP000710432"/>
    </source>
</evidence>
<dbReference type="PRINTS" id="PR01534">
    <property type="entry name" value="VOMERONASL1R"/>
</dbReference>
<evidence type="ECO:0000256" key="7">
    <source>
        <dbReference type="ARBA" id="ARBA00022989"/>
    </source>
</evidence>
<dbReference type="GO" id="GO:0007606">
    <property type="term" value="P:sensory perception of chemical stimulus"/>
    <property type="evidence" value="ECO:0007669"/>
    <property type="project" value="UniProtKB-ARBA"/>
</dbReference>
<evidence type="ECO:0000256" key="2">
    <source>
        <dbReference type="ARBA" id="ARBA00004651"/>
    </source>
</evidence>
<evidence type="ECO:0000256" key="12">
    <source>
        <dbReference type="ARBA" id="ARBA00023224"/>
    </source>
</evidence>
<comment type="similarity">
    <text evidence="3 13">Belongs to the G-protein coupled receptor 1 family.</text>
</comment>
<sequence length="310" mass="34750">MAFRDVAVGFFFLSQTLLGILGNSALLFCLIVADFYGNRTKKPTDLIVKHLTTANFIVLCKGIPQTITTFSQTHHIDYASCSLILYIHRVARGVSLGSTSLMSVFQAITISPSNSKWAQFKVRAPRIIGPSLGLCWTIQILLYIFIPWYTTDIKGQRNITGIIDLGYCGVINPGRQISTVNIILHIFNDVIFMGMMMWASSYMVFILFNHKEKVQHIHSSLSFKSSPETRATQSILILVSCYFLFYIVSIVITAYLSSQDVVTKWLSNTGVAMAACFPAFCPFLLIRHYTSLLRICCTCSFQTVIYPIVA</sequence>
<comment type="caution">
    <text evidence="15">The sequence shown here is derived from an EMBL/GenBank/DDBJ whole genome shotgun (WGS) entry which is preliminary data.</text>
</comment>
<dbReference type="EMBL" id="JAATJU010023038">
    <property type="protein sequence ID" value="KAH0508972.1"/>
    <property type="molecule type" value="Genomic_DNA"/>
</dbReference>
<comment type="subcellular location">
    <subcellularLocation>
        <location evidence="2 13">Cell membrane</location>
        <topology evidence="2 13">Multi-pass membrane protein</topology>
    </subcellularLocation>
</comment>
<protein>
    <recommendedName>
        <fullName evidence="13">Vomeronasal type-1 receptor</fullName>
    </recommendedName>
</protein>
<dbReference type="PROSITE" id="PS50262">
    <property type="entry name" value="G_PROTEIN_RECEP_F1_2"/>
    <property type="match status" value="1"/>
</dbReference>
<keyword evidence="6 13" id="KW-0812">Transmembrane</keyword>
<accession>A0A8J6KZB2</accession>
<keyword evidence="11" id="KW-0325">Glycoprotein</keyword>
<comment type="function">
    <text evidence="1">Putative pheromone receptor.</text>
</comment>
<keyword evidence="9 13" id="KW-0472">Membrane</keyword>